<dbReference type="EMBL" id="JANRHH010000004">
    <property type="protein sequence ID" value="MDN4592446.1"/>
    <property type="molecule type" value="Genomic_DNA"/>
</dbReference>
<sequence>MKMAWRTDTGRVRKHNEDSIGLFRTKKGALVAVVADGMGGHQAGDVASRHAVEIIRRELDTLSSRADVEERRQRLLEAVQKANQSVFQLANEVQKYKGMGTTLIAAVIAKREIVLAHIGDSRAYLLHRGGLYQLTEDHSLVNILKKHGQITEEEARNHPQRNVIIRSLGTNEEVEADIIETPWNPGDTLLMCTDGLTGMVDVRQIGLVLTSRLTLDQQADRLVQLANEAGGTDNISLILLKNTRARKTYSG</sequence>
<evidence type="ECO:0000259" key="2">
    <source>
        <dbReference type="PROSITE" id="PS51746"/>
    </source>
</evidence>
<dbReference type="InterPro" id="IPR036457">
    <property type="entry name" value="PPM-type-like_dom_sf"/>
</dbReference>
<keyword evidence="1" id="KW-0175">Coiled coil</keyword>
<dbReference type="NCBIfam" id="NF033484">
    <property type="entry name" value="Stp1_PP2C_phos"/>
    <property type="match status" value="1"/>
</dbReference>
<dbReference type="RefSeq" id="WP_301237180.1">
    <property type="nucleotide sequence ID" value="NZ_JANRHH010000004.1"/>
</dbReference>
<dbReference type="Pfam" id="PF13672">
    <property type="entry name" value="PP2C_2"/>
    <property type="match status" value="1"/>
</dbReference>
<evidence type="ECO:0000313" key="4">
    <source>
        <dbReference type="Proteomes" id="UP001174196"/>
    </source>
</evidence>
<dbReference type="PROSITE" id="PS51746">
    <property type="entry name" value="PPM_2"/>
    <property type="match status" value="1"/>
</dbReference>
<dbReference type="SMART" id="SM00331">
    <property type="entry name" value="PP2C_SIG"/>
    <property type="match status" value="1"/>
</dbReference>
<protein>
    <submittedName>
        <fullName evidence="3">Stp1/IreP family PP2C-type Ser/Thr phosphatase</fullName>
    </submittedName>
</protein>
<reference evidence="3" key="1">
    <citation type="submission" date="2022-08" db="EMBL/GenBank/DDBJ databases">
        <title>Polycladomyces zharkentsis sp. nov., a novel thermophilic CMC and starch-degrading bacterium isolated from a geothermal spring in Kazakhstan.</title>
        <authorList>
            <person name="Mashzhan A."/>
            <person name="Kistaubaeva A."/>
            <person name="Javier-Lopez R."/>
            <person name="Birkeland N.-K."/>
        </authorList>
    </citation>
    <scope>NUCLEOTIDE SEQUENCE</scope>
    <source>
        <strain evidence="3">KSR 13</strain>
    </source>
</reference>
<dbReference type="PANTHER" id="PTHR47992">
    <property type="entry name" value="PROTEIN PHOSPHATASE"/>
    <property type="match status" value="1"/>
</dbReference>
<dbReference type="SMART" id="SM00332">
    <property type="entry name" value="PP2Cc"/>
    <property type="match status" value="1"/>
</dbReference>
<comment type="caution">
    <text evidence="3">The sequence shown here is derived from an EMBL/GenBank/DDBJ whole genome shotgun (WGS) entry which is preliminary data.</text>
</comment>
<dbReference type="Proteomes" id="UP001174196">
    <property type="component" value="Unassembled WGS sequence"/>
</dbReference>
<proteinExistence type="predicted"/>
<evidence type="ECO:0000313" key="3">
    <source>
        <dbReference type="EMBL" id="MDN4592446.1"/>
    </source>
</evidence>
<dbReference type="InterPro" id="IPR015655">
    <property type="entry name" value="PP2C"/>
</dbReference>
<dbReference type="Gene3D" id="3.60.40.10">
    <property type="entry name" value="PPM-type phosphatase domain"/>
    <property type="match status" value="1"/>
</dbReference>
<feature type="coiled-coil region" evidence="1">
    <location>
        <begin position="52"/>
        <end position="85"/>
    </location>
</feature>
<dbReference type="SUPFAM" id="SSF81606">
    <property type="entry name" value="PP2C-like"/>
    <property type="match status" value="1"/>
</dbReference>
<keyword evidence="4" id="KW-1185">Reference proteome</keyword>
<accession>A0ABT8II41</accession>
<dbReference type="CDD" id="cd00143">
    <property type="entry name" value="PP2Cc"/>
    <property type="match status" value="1"/>
</dbReference>
<dbReference type="InterPro" id="IPR001932">
    <property type="entry name" value="PPM-type_phosphatase-like_dom"/>
</dbReference>
<name>A0ABT8II41_9BACL</name>
<gene>
    <name evidence="3" type="ORF">NWF35_00665</name>
</gene>
<organism evidence="3 4">
    <name type="scientific">Polycladomyces subterraneus</name>
    <dbReference type="NCBI Taxonomy" id="1016997"/>
    <lineage>
        <taxon>Bacteria</taxon>
        <taxon>Bacillati</taxon>
        <taxon>Bacillota</taxon>
        <taxon>Bacilli</taxon>
        <taxon>Bacillales</taxon>
        <taxon>Thermoactinomycetaceae</taxon>
        <taxon>Polycladomyces</taxon>
    </lineage>
</organism>
<feature type="domain" description="PPM-type phosphatase" evidence="2">
    <location>
        <begin position="2"/>
        <end position="242"/>
    </location>
</feature>
<evidence type="ECO:0000256" key="1">
    <source>
        <dbReference type="SAM" id="Coils"/>
    </source>
</evidence>